<dbReference type="AlphaFoldDB" id="G7ZV26"/>
<dbReference type="EnsemblPlants" id="KEH15865">
    <property type="protein sequence ID" value="KEH15865"/>
    <property type="gene ID" value="MTR_0480s0030"/>
</dbReference>
<feature type="region of interest" description="Disordered" evidence="1">
    <location>
        <begin position="157"/>
        <end position="176"/>
    </location>
</feature>
<reference evidence="3" key="3">
    <citation type="submission" date="2015-06" db="UniProtKB">
        <authorList>
            <consortium name="EnsemblPlants"/>
        </authorList>
    </citation>
    <scope>IDENTIFICATION</scope>
    <source>
        <strain evidence="3">cv. Jemalong A17</strain>
    </source>
</reference>
<evidence type="ECO:0000313" key="4">
    <source>
        <dbReference type="Proteomes" id="UP000002051"/>
    </source>
</evidence>
<accession>G7ZV26</accession>
<reference evidence="2 4" key="1">
    <citation type="journal article" date="2011" name="Nature">
        <title>The Medicago genome provides insight into the evolution of rhizobial symbioses.</title>
        <authorList>
            <person name="Young N.D."/>
            <person name="Debelle F."/>
            <person name="Oldroyd G.E."/>
            <person name="Geurts R."/>
            <person name="Cannon S.B."/>
            <person name="Udvardi M.K."/>
            <person name="Benedito V.A."/>
            <person name="Mayer K.F."/>
            <person name="Gouzy J."/>
            <person name="Schoof H."/>
            <person name="Van de Peer Y."/>
            <person name="Proost S."/>
            <person name="Cook D.R."/>
            <person name="Meyers B.C."/>
            <person name="Spannagl M."/>
            <person name="Cheung F."/>
            <person name="De Mita S."/>
            <person name="Krishnakumar V."/>
            <person name="Gundlach H."/>
            <person name="Zhou S."/>
            <person name="Mudge J."/>
            <person name="Bharti A.K."/>
            <person name="Murray J.D."/>
            <person name="Naoumkina M.A."/>
            <person name="Rosen B."/>
            <person name="Silverstein K.A."/>
            <person name="Tang H."/>
            <person name="Rombauts S."/>
            <person name="Zhao P.X."/>
            <person name="Zhou P."/>
            <person name="Barbe V."/>
            <person name="Bardou P."/>
            <person name="Bechner M."/>
            <person name="Bellec A."/>
            <person name="Berger A."/>
            <person name="Berges H."/>
            <person name="Bidwell S."/>
            <person name="Bisseling T."/>
            <person name="Choisne N."/>
            <person name="Couloux A."/>
            <person name="Denny R."/>
            <person name="Deshpande S."/>
            <person name="Dai X."/>
            <person name="Doyle J.J."/>
            <person name="Dudez A.M."/>
            <person name="Farmer A.D."/>
            <person name="Fouteau S."/>
            <person name="Franken C."/>
            <person name="Gibelin C."/>
            <person name="Gish J."/>
            <person name="Goldstein S."/>
            <person name="Gonzalez A.J."/>
            <person name="Green P.J."/>
            <person name="Hallab A."/>
            <person name="Hartog M."/>
            <person name="Hua A."/>
            <person name="Humphray S.J."/>
            <person name="Jeong D.H."/>
            <person name="Jing Y."/>
            <person name="Jocker A."/>
            <person name="Kenton S.M."/>
            <person name="Kim D.J."/>
            <person name="Klee K."/>
            <person name="Lai H."/>
            <person name="Lang C."/>
            <person name="Lin S."/>
            <person name="Macmil S.L."/>
            <person name="Magdelenat G."/>
            <person name="Matthews L."/>
            <person name="McCorrison J."/>
            <person name="Monaghan E.L."/>
            <person name="Mun J.H."/>
            <person name="Najar F.Z."/>
            <person name="Nicholson C."/>
            <person name="Noirot C."/>
            <person name="O'Bleness M."/>
            <person name="Paule C.R."/>
            <person name="Poulain J."/>
            <person name="Prion F."/>
            <person name="Qin B."/>
            <person name="Qu C."/>
            <person name="Retzel E.F."/>
            <person name="Riddle C."/>
            <person name="Sallet E."/>
            <person name="Samain S."/>
            <person name="Samson N."/>
            <person name="Sanders I."/>
            <person name="Saurat O."/>
            <person name="Scarpelli C."/>
            <person name="Schiex T."/>
            <person name="Segurens B."/>
            <person name="Severin A.J."/>
            <person name="Sherrier D.J."/>
            <person name="Shi R."/>
            <person name="Sims S."/>
            <person name="Singer S.R."/>
            <person name="Sinharoy S."/>
            <person name="Sterck L."/>
            <person name="Viollet A."/>
            <person name="Wang B.B."/>
            <person name="Wang K."/>
            <person name="Wang M."/>
            <person name="Wang X."/>
            <person name="Warfsmann J."/>
            <person name="Weissenbach J."/>
            <person name="White D.D."/>
            <person name="White J.D."/>
            <person name="Wiley G.B."/>
            <person name="Wincker P."/>
            <person name="Xing Y."/>
            <person name="Yang L."/>
            <person name="Yao Z."/>
            <person name="Ying F."/>
            <person name="Zhai J."/>
            <person name="Zhou L."/>
            <person name="Zuber A."/>
            <person name="Denarie J."/>
            <person name="Dixon R.A."/>
            <person name="May G.D."/>
            <person name="Schwartz D.C."/>
            <person name="Rogers J."/>
            <person name="Quetier F."/>
            <person name="Town C.D."/>
            <person name="Roe B.A."/>
        </authorList>
    </citation>
    <scope>NUCLEOTIDE SEQUENCE [LARGE SCALE GENOMIC DNA]</scope>
    <source>
        <strain evidence="2">A17</strain>
        <strain evidence="3 4">cv. Jemalong A17</strain>
    </source>
</reference>
<evidence type="ECO:0000256" key="1">
    <source>
        <dbReference type="SAM" id="MobiDB-lite"/>
    </source>
</evidence>
<proteinExistence type="predicted"/>
<dbReference type="PaxDb" id="3880-AES83064"/>
<evidence type="ECO:0000313" key="3">
    <source>
        <dbReference type="EnsemblPlants" id="KEH15865"/>
    </source>
</evidence>
<keyword evidence="4" id="KW-1185">Reference proteome</keyword>
<evidence type="ECO:0000313" key="2">
    <source>
        <dbReference type="EMBL" id="KEH15865.1"/>
    </source>
</evidence>
<gene>
    <name evidence="2" type="ORF">MTR_0480s0030</name>
</gene>
<dbReference type="HOGENOM" id="CLU_1527463_0_0_1"/>
<protein>
    <submittedName>
        <fullName evidence="2 3">Uncharacterized protein</fullName>
    </submittedName>
</protein>
<sequence>MPQLFNLGVSIPFGTPQQSFTPFGSPQQSLTTASLNALKQQMEETNHEMVNLVTQQVGMMINPLTRDTNNNYQVLSLQMERITSFLGAPPVRSTPVPQNVNVRQRENSVEEQVNQVPENQVHEVQPEIPEERVDGIKPQVHGLTEVVIKEYLERKWEQEEKGLREEELEESRLEES</sequence>
<name>G7ZV26_MEDTR</name>
<dbReference type="EMBL" id="KL403205">
    <property type="protein sequence ID" value="KEH15865.1"/>
    <property type="molecule type" value="Genomic_DNA"/>
</dbReference>
<organism evidence="2 4">
    <name type="scientific">Medicago truncatula</name>
    <name type="common">Barrel medic</name>
    <name type="synonym">Medicago tribuloides</name>
    <dbReference type="NCBI Taxonomy" id="3880"/>
    <lineage>
        <taxon>Eukaryota</taxon>
        <taxon>Viridiplantae</taxon>
        <taxon>Streptophyta</taxon>
        <taxon>Embryophyta</taxon>
        <taxon>Tracheophyta</taxon>
        <taxon>Spermatophyta</taxon>
        <taxon>Magnoliopsida</taxon>
        <taxon>eudicotyledons</taxon>
        <taxon>Gunneridae</taxon>
        <taxon>Pentapetalae</taxon>
        <taxon>rosids</taxon>
        <taxon>fabids</taxon>
        <taxon>Fabales</taxon>
        <taxon>Fabaceae</taxon>
        <taxon>Papilionoideae</taxon>
        <taxon>50 kb inversion clade</taxon>
        <taxon>NPAAA clade</taxon>
        <taxon>Hologalegina</taxon>
        <taxon>IRL clade</taxon>
        <taxon>Trifolieae</taxon>
        <taxon>Medicago</taxon>
    </lineage>
</organism>
<reference evidence="2 4" key="2">
    <citation type="journal article" date="2014" name="BMC Genomics">
        <title>An improved genome release (version Mt4.0) for the model legume Medicago truncatula.</title>
        <authorList>
            <person name="Tang H."/>
            <person name="Krishnakumar V."/>
            <person name="Bidwell S."/>
            <person name="Rosen B."/>
            <person name="Chan A."/>
            <person name="Zhou S."/>
            <person name="Gentzbittel L."/>
            <person name="Childs K.L."/>
            <person name="Yandell M."/>
            <person name="Gundlach H."/>
            <person name="Mayer K.F."/>
            <person name="Schwartz D.C."/>
            <person name="Town C.D."/>
        </authorList>
    </citation>
    <scope>GENOME REANNOTATION</scope>
    <source>
        <strain evidence="2">A17</strain>
        <strain evidence="3 4">cv. Jemalong A17</strain>
    </source>
</reference>
<dbReference type="Proteomes" id="UP000002051">
    <property type="component" value="Unassembled WGS sequence"/>
</dbReference>